<evidence type="ECO:0000259" key="10">
    <source>
        <dbReference type="Pfam" id="PF02668"/>
    </source>
</evidence>
<dbReference type="GO" id="GO:0046872">
    <property type="term" value="F:metal ion binding"/>
    <property type="evidence" value="ECO:0007669"/>
    <property type="project" value="UniProtKB-KW"/>
</dbReference>
<sequence length="413" mass="48201">MFQADPQLSRVPGRRQPKPELDLKTASKQDHLRMVIVMDHQSPGKLDMQFPDIWLRDNCRCGECFLPQTMSRLPQLWNNLDTSVRVQQHSVDLDQEILYITWSDGHASQYPLAWLRVRDFSLANRTRYLSDFYRPEPRHWSGTDFEHIRREFQYRDLLASDEALLEWLDHLAVYGVALIKQAPLEFDVLRRLCNRVGFMRRTTYGDEFSVRAQPGASNYAYLAAPLPLHTDMPYFEYKPGVTLLHTLEQSDSPGGVNLLTDAYHVADLMRERYPEQFRVLCQTSVDWADIGHDGELEFHNIWRAPVINLDAEGRYVRINHSIPQRDSHFTVPLEQVRPWYEAMALFVRLAHEEACSFKTTPGDVLTFNNLRLVHGRTGYDDTDRNVRHIVGAFIDWDIVYSRLRVLRNAKSIS</sequence>
<evidence type="ECO:0000256" key="5">
    <source>
        <dbReference type="ARBA" id="ARBA00022723"/>
    </source>
</evidence>
<comment type="cofactor">
    <cofactor evidence="2">
        <name>L-ascorbate</name>
        <dbReference type="ChEBI" id="CHEBI:38290"/>
    </cofactor>
</comment>
<keyword evidence="8" id="KW-0560">Oxidoreductase</keyword>
<dbReference type="InParanoid" id="A0A6I8USV4"/>
<gene>
    <name evidence="13" type="primary">LOC4803347</name>
</gene>
<evidence type="ECO:0000256" key="7">
    <source>
        <dbReference type="ARBA" id="ARBA00022964"/>
    </source>
</evidence>
<dbReference type="Proteomes" id="UP000001819">
    <property type="component" value="Chromosome 3"/>
</dbReference>
<proteinExistence type="inferred from homology"/>
<evidence type="ECO:0000256" key="8">
    <source>
        <dbReference type="ARBA" id="ARBA00023002"/>
    </source>
</evidence>
<accession>A0A6I8USV4</accession>
<dbReference type="RefSeq" id="XP_001360120.2">
    <property type="nucleotide sequence ID" value="XM_001360083.3"/>
</dbReference>
<dbReference type="GO" id="GO:0005739">
    <property type="term" value="C:mitochondrion"/>
    <property type="evidence" value="ECO:0007669"/>
    <property type="project" value="TreeGrafter"/>
</dbReference>
<dbReference type="PANTHER" id="PTHR10696:SF33">
    <property type="entry name" value="GAMMA-BUTYROBETAINE DIOXYGENASE"/>
    <property type="match status" value="1"/>
</dbReference>
<feature type="domain" description="TauD/TfdA-like" evidence="10">
    <location>
        <begin position="148"/>
        <end position="392"/>
    </location>
</feature>
<dbReference type="AlphaFoldDB" id="A0A6I8USV4"/>
<evidence type="ECO:0000256" key="2">
    <source>
        <dbReference type="ARBA" id="ARBA00001961"/>
    </source>
</evidence>
<dbReference type="GO" id="GO:0045329">
    <property type="term" value="P:carnitine biosynthetic process"/>
    <property type="evidence" value="ECO:0007669"/>
    <property type="project" value="UniProtKB-UniPathway"/>
</dbReference>
<keyword evidence="6" id="KW-0124">Carnitine biosynthesis</keyword>
<comment type="cofactor">
    <cofactor evidence="1">
        <name>Fe(2+)</name>
        <dbReference type="ChEBI" id="CHEBI:29033"/>
    </cofactor>
</comment>
<evidence type="ECO:0000256" key="6">
    <source>
        <dbReference type="ARBA" id="ARBA00022873"/>
    </source>
</evidence>
<organism evidence="12 13">
    <name type="scientific">Drosophila pseudoobscura pseudoobscura</name>
    <name type="common">Fruit fly</name>
    <dbReference type="NCBI Taxonomy" id="46245"/>
    <lineage>
        <taxon>Eukaryota</taxon>
        <taxon>Metazoa</taxon>
        <taxon>Ecdysozoa</taxon>
        <taxon>Arthropoda</taxon>
        <taxon>Hexapoda</taxon>
        <taxon>Insecta</taxon>
        <taxon>Pterygota</taxon>
        <taxon>Neoptera</taxon>
        <taxon>Endopterygota</taxon>
        <taxon>Diptera</taxon>
        <taxon>Brachycera</taxon>
        <taxon>Muscomorpha</taxon>
        <taxon>Ephydroidea</taxon>
        <taxon>Drosophilidae</taxon>
        <taxon>Drosophila</taxon>
        <taxon>Sophophora</taxon>
    </lineage>
</organism>
<dbReference type="CDD" id="cd00250">
    <property type="entry name" value="CAS_like"/>
    <property type="match status" value="1"/>
</dbReference>
<dbReference type="Gene3D" id="3.60.130.10">
    <property type="entry name" value="Clavaminate synthase-like"/>
    <property type="match status" value="1"/>
</dbReference>
<name>A0A6I8USV4_DROPS</name>
<evidence type="ECO:0000256" key="9">
    <source>
        <dbReference type="ARBA" id="ARBA00023004"/>
    </source>
</evidence>
<dbReference type="InterPro" id="IPR050411">
    <property type="entry name" value="AlphaKG_dependent_hydroxylases"/>
</dbReference>
<dbReference type="InterPro" id="IPR038492">
    <property type="entry name" value="GBBH-like_N_sf"/>
</dbReference>
<dbReference type="InterPro" id="IPR003819">
    <property type="entry name" value="TauD/TfdA-like"/>
</dbReference>
<keyword evidence="9" id="KW-0408">Iron</keyword>
<keyword evidence="5" id="KW-0479">Metal-binding</keyword>
<feature type="domain" description="Gamma-butyrobetaine hydroxylase-like N-terminal" evidence="11">
    <location>
        <begin position="47"/>
        <end position="116"/>
    </location>
</feature>
<dbReference type="UniPathway" id="UPA00118"/>
<dbReference type="Gene3D" id="3.30.2020.30">
    <property type="match status" value="1"/>
</dbReference>
<dbReference type="InterPro" id="IPR042098">
    <property type="entry name" value="TauD-like_sf"/>
</dbReference>
<dbReference type="GO" id="GO:0016706">
    <property type="term" value="F:2-oxoglutarate-dependent dioxygenase activity"/>
    <property type="evidence" value="ECO:0007669"/>
    <property type="project" value="UniProtKB-ARBA"/>
</dbReference>
<comment type="similarity">
    <text evidence="4">Belongs to the gamma-BBH/TMLD family.</text>
</comment>
<dbReference type="InterPro" id="IPR010376">
    <property type="entry name" value="GBBH-like_N"/>
</dbReference>
<dbReference type="PANTHER" id="PTHR10696">
    <property type="entry name" value="GAMMA-BUTYROBETAINE HYDROXYLASE-RELATED"/>
    <property type="match status" value="1"/>
</dbReference>
<comment type="pathway">
    <text evidence="3">Amine and polyamine biosynthesis; carnitine biosynthesis.</text>
</comment>
<evidence type="ECO:0000256" key="3">
    <source>
        <dbReference type="ARBA" id="ARBA00005022"/>
    </source>
</evidence>
<dbReference type="SUPFAM" id="SSF51197">
    <property type="entry name" value="Clavaminate synthase-like"/>
    <property type="match status" value="1"/>
</dbReference>
<dbReference type="FunFam" id="3.60.130.10:FF:000001">
    <property type="entry name" value="Trimethyllysine dioxygenase, mitochondrial"/>
    <property type="match status" value="1"/>
</dbReference>
<reference evidence="12" key="1">
    <citation type="submission" date="2024-06" db="UniProtKB">
        <authorList>
            <consortium name="RefSeq"/>
        </authorList>
    </citation>
    <scope>NUCLEOTIDE SEQUENCE [LARGE SCALE GENOMIC DNA]</scope>
    <source>
        <strain evidence="12">MV2-25</strain>
    </source>
</reference>
<evidence type="ECO:0000313" key="12">
    <source>
        <dbReference type="Proteomes" id="UP000001819"/>
    </source>
</evidence>
<dbReference type="Pfam" id="PF06155">
    <property type="entry name" value="GBBH-like_N"/>
    <property type="match status" value="1"/>
</dbReference>
<evidence type="ECO:0000256" key="1">
    <source>
        <dbReference type="ARBA" id="ARBA00001954"/>
    </source>
</evidence>
<reference evidence="13" key="2">
    <citation type="submission" date="2025-08" db="UniProtKB">
        <authorList>
            <consortium name="RefSeq"/>
        </authorList>
    </citation>
    <scope>IDENTIFICATION</scope>
    <source>
        <strain evidence="13">MV-25-SWS-2005</strain>
        <tissue evidence="13">Whole body</tissue>
    </source>
</reference>
<evidence type="ECO:0000256" key="4">
    <source>
        <dbReference type="ARBA" id="ARBA00008654"/>
    </source>
</evidence>
<keyword evidence="12" id="KW-1185">Reference proteome</keyword>
<protein>
    <submittedName>
        <fullName evidence="13">Gamma-butyrobetaine dioxygenase</fullName>
    </submittedName>
</protein>
<keyword evidence="7 13" id="KW-0223">Dioxygenase</keyword>
<dbReference type="KEGG" id="dpo:4803347"/>
<evidence type="ECO:0000259" key="11">
    <source>
        <dbReference type="Pfam" id="PF06155"/>
    </source>
</evidence>
<dbReference type="Pfam" id="PF02668">
    <property type="entry name" value="TauD"/>
    <property type="match status" value="1"/>
</dbReference>
<dbReference type="FunFam" id="3.30.2020.30:FF:000002">
    <property type="entry name" value="Putative gamma-butyrobetaine dioxygenase"/>
    <property type="match status" value="1"/>
</dbReference>
<dbReference type="FunCoup" id="A0A6I8USV4">
    <property type="interactions" value="82"/>
</dbReference>
<evidence type="ECO:0000313" key="13">
    <source>
        <dbReference type="RefSeq" id="XP_001360120.2"/>
    </source>
</evidence>